<sequence length="275" mass="31062">MSINRLSSNPSIEFEINKPDSKCLTVPPEFSSIIHSSTPELDSVLGMTEKEIDQLISWNEKKNKKPNNITSINSSRRRSFDTQRQNSQNQIESSLFLSEGLSIKIETPTPSSTCVSDDIKKKDKWSKRTSISNNNISGHKKNSFSITENIMSLGFLEKSSSNDLYSSRRSLSNLKLSLMSLDDKFNADSPKSSTTPLTPRQEGKTPRSASFRNLFKTSKLFSPKFNDSSSDEHFRSISLPVEKSPNESIIINKSSDPEFSFYPNSEPYDDKNIFF</sequence>
<proteinExistence type="predicted"/>
<dbReference type="Proteomes" id="UP001211065">
    <property type="component" value="Unassembled WGS sequence"/>
</dbReference>
<accession>A0AAD5XYK5</accession>
<keyword evidence="3" id="KW-1185">Reference proteome</keyword>
<evidence type="ECO:0000313" key="3">
    <source>
        <dbReference type="Proteomes" id="UP001211065"/>
    </source>
</evidence>
<dbReference type="AlphaFoldDB" id="A0AAD5XYK5"/>
<gene>
    <name evidence="2" type="ORF">HK099_003880</name>
</gene>
<feature type="compositionally biased region" description="Polar residues" evidence="1">
    <location>
        <begin position="189"/>
        <end position="198"/>
    </location>
</feature>
<feature type="non-terminal residue" evidence="2">
    <location>
        <position position="275"/>
    </location>
</feature>
<feature type="region of interest" description="Disordered" evidence="1">
    <location>
        <begin position="64"/>
        <end position="90"/>
    </location>
</feature>
<comment type="caution">
    <text evidence="2">The sequence shown here is derived from an EMBL/GenBank/DDBJ whole genome shotgun (WGS) entry which is preliminary data.</text>
</comment>
<reference evidence="2" key="1">
    <citation type="submission" date="2020-05" db="EMBL/GenBank/DDBJ databases">
        <title>Phylogenomic resolution of chytrid fungi.</title>
        <authorList>
            <person name="Stajich J.E."/>
            <person name="Amses K."/>
            <person name="Simmons R."/>
            <person name="Seto K."/>
            <person name="Myers J."/>
            <person name="Bonds A."/>
            <person name="Quandt C.A."/>
            <person name="Barry K."/>
            <person name="Liu P."/>
            <person name="Grigoriev I."/>
            <person name="Longcore J.E."/>
            <person name="James T.Y."/>
        </authorList>
    </citation>
    <scope>NUCLEOTIDE SEQUENCE</scope>
    <source>
        <strain evidence="2">JEL0476</strain>
    </source>
</reference>
<organism evidence="2 3">
    <name type="scientific">Clydaea vesicula</name>
    <dbReference type="NCBI Taxonomy" id="447962"/>
    <lineage>
        <taxon>Eukaryota</taxon>
        <taxon>Fungi</taxon>
        <taxon>Fungi incertae sedis</taxon>
        <taxon>Chytridiomycota</taxon>
        <taxon>Chytridiomycota incertae sedis</taxon>
        <taxon>Chytridiomycetes</taxon>
        <taxon>Lobulomycetales</taxon>
        <taxon>Lobulomycetaceae</taxon>
        <taxon>Clydaea</taxon>
    </lineage>
</organism>
<evidence type="ECO:0000313" key="2">
    <source>
        <dbReference type="EMBL" id="KAJ3220970.1"/>
    </source>
</evidence>
<feature type="region of interest" description="Disordered" evidence="1">
    <location>
        <begin position="185"/>
        <end position="208"/>
    </location>
</feature>
<protein>
    <submittedName>
        <fullName evidence="2">Uncharacterized protein</fullName>
    </submittedName>
</protein>
<dbReference type="EMBL" id="JADGJW010000260">
    <property type="protein sequence ID" value="KAJ3220970.1"/>
    <property type="molecule type" value="Genomic_DNA"/>
</dbReference>
<name>A0AAD5XYK5_9FUNG</name>
<evidence type="ECO:0000256" key="1">
    <source>
        <dbReference type="SAM" id="MobiDB-lite"/>
    </source>
</evidence>